<reference evidence="1 2" key="1">
    <citation type="submission" date="2014-12" db="EMBL/GenBank/DDBJ databases">
        <title>Complete genome sequence of Streptomyces vietnamensis strain GIMV4.0001, a genetic manipulable producer of the benzoisochromanequinone antibiotic granaticin.</title>
        <authorList>
            <person name="Deng M.R."/>
            <person name="Guo J."/>
            <person name="Ma L.Y."/>
            <person name="Feng G.D."/>
            <person name="Mo C.Y."/>
            <person name="Zhu H.H."/>
        </authorList>
    </citation>
    <scope>NUCLEOTIDE SEQUENCE [LARGE SCALE GENOMIC DNA]</scope>
    <source>
        <strain evidence="2">GIMV4.0001</strain>
    </source>
</reference>
<dbReference type="PANTHER" id="PTHR36849:SF1">
    <property type="entry name" value="CYTOPLASMIC PROTEIN"/>
    <property type="match status" value="1"/>
</dbReference>
<organism evidence="1 2">
    <name type="scientific">Streptomyces vietnamensis</name>
    <dbReference type="NCBI Taxonomy" id="362257"/>
    <lineage>
        <taxon>Bacteria</taxon>
        <taxon>Bacillati</taxon>
        <taxon>Actinomycetota</taxon>
        <taxon>Actinomycetes</taxon>
        <taxon>Kitasatosporales</taxon>
        <taxon>Streptomycetaceae</taxon>
        <taxon>Streptomyces</taxon>
    </lineage>
</organism>
<evidence type="ECO:0008006" key="3">
    <source>
        <dbReference type="Google" id="ProtNLM"/>
    </source>
</evidence>
<evidence type="ECO:0000313" key="1">
    <source>
        <dbReference type="EMBL" id="AJF68300.1"/>
    </source>
</evidence>
<dbReference type="STRING" id="362257.SVTN_32020"/>
<dbReference type="PANTHER" id="PTHR36849">
    <property type="entry name" value="CYTOPLASMIC PROTEIN-RELATED"/>
    <property type="match status" value="1"/>
</dbReference>
<keyword evidence="2" id="KW-1185">Reference proteome</keyword>
<protein>
    <recommendedName>
        <fullName evidence="3">MarR family transcriptional regulator</fullName>
    </recommendedName>
</protein>
<gene>
    <name evidence="1" type="ORF">SVTN_32020</name>
</gene>
<proteinExistence type="predicted"/>
<name>A0A0B5I2C5_9ACTN</name>
<sequence>MAAAHAPAVRVRRVYEDPSPDDGVRVLVDRLWPRGLKKTDARVDEWPKALTPSTELRRWYHGPEGEYEEFCRRYEAELDAPEAAEALDRLRDLAARETVTLLTAAKDPSVSHTSVLRRELERT</sequence>
<dbReference type="AlphaFoldDB" id="A0A0B5I2C5"/>
<evidence type="ECO:0000313" key="2">
    <source>
        <dbReference type="Proteomes" id="UP000031774"/>
    </source>
</evidence>
<dbReference type="InterPro" id="IPR052552">
    <property type="entry name" value="YeaO-like"/>
</dbReference>
<dbReference type="EMBL" id="CP010407">
    <property type="protein sequence ID" value="AJF68300.1"/>
    <property type="molecule type" value="Genomic_DNA"/>
</dbReference>
<dbReference type="HOGENOM" id="CLU_137928_0_0_11"/>
<dbReference type="RefSeq" id="WP_041132224.1">
    <property type="nucleotide sequence ID" value="NZ_CP010407.1"/>
</dbReference>
<accession>A0A0B5I2C5</accession>
<dbReference type="KEGG" id="svt:SVTN_32020"/>
<dbReference type="Proteomes" id="UP000031774">
    <property type="component" value="Chromosome"/>
</dbReference>
<dbReference type="Pfam" id="PF22752">
    <property type="entry name" value="DUF488-N3i"/>
    <property type="match status" value="1"/>
</dbReference>